<evidence type="ECO:0000313" key="1">
    <source>
        <dbReference type="EMBL" id="RTQ50159.1"/>
    </source>
</evidence>
<dbReference type="EMBL" id="RXOF01000005">
    <property type="protein sequence ID" value="RTQ50159.1"/>
    <property type="molecule type" value="Genomic_DNA"/>
</dbReference>
<reference evidence="1 2" key="1">
    <citation type="submission" date="2018-12" db="EMBL/GenBank/DDBJ databases">
        <title>Hymenobacter gummosus sp. nov., isolated from a spring.</title>
        <authorList>
            <person name="Nie L."/>
        </authorList>
    </citation>
    <scope>NUCLEOTIDE SEQUENCE [LARGE SCALE GENOMIC DNA]</scope>
    <source>
        <strain evidence="1 2">KCTC 52166</strain>
    </source>
</reference>
<organism evidence="1 2">
    <name type="scientific">Hymenobacter gummosus</name>
    <dbReference type="NCBI Taxonomy" id="1776032"/>
    <lineage>
        <taxon>Bacteria</taxon>
        <taxon>Pseudomonadati</taxon>
        <taxon>Bacteroidota</taxon>
        <taxon>Cytophagia</taxon>
        <taxon>Cytophagales</taxon>
        <taxon>Hymenobacteraceae</taxon>
        <taxon>Hymenobacter</taxon>
    </lineage>
</organism>
<sequence>MHQNLTPAQRQLSDYLSGISQRCFHGAEWIMNVEYVAWDALSSGPRSFGWSRITAEDTQELRRLARAAGAWLLFDEVTRETAVPLAQWPAVFEEAQRRNRELLDE</sequence>
<dbReference type="OrthoDB" id="9156218at2"/>
<evidence type="ECO:0000313" key="2">
    <source>
        <dbReference type="Proteomes" id="UP000282184"/>
    </source>
</evidence>
<dbReference type="AlphaFoldDB" id="A0A3S0IP11"/>
<name>A0A3S0IP11_9BACT</name>
<proteinExistence type="predicted"/>
<dbReference type="RefSeq" id="WP_126693209.1">
    <property type="nucleotide sequence ID" value="NZ_RXOF01000005.1"/>
</dbReference>
<dbReference type="Proteomes" id="UP000282184">
    <property type="component" value="Unassembled WGS sequence"/>
</dbReference>
<gene>
    <name evidence="1" type="ORF">EJV47_11020</name>
</gene>
<protein>
    <submittedName>
        <fullName evidence="1">Uncharacterized protein</fullName>
    </submittedName>
</protein>
<keyword evidence="2" id="KW-1185">Reference proteome</keyword>
<accession>A0A3S0IP11</accession>
<comment type="caution">
    <text evidence="1">The sequence shown here is derived from an EMBL/GenBank/DDBJ whole genome shotgun (WGS) entry which is preliminary data.</text>
</comment>